<dbReference type="AlphaFoldDB" id="A0A6I4TDH1"/>
<dbReference type="Proteomes" id="UP000439522">
    <property type="component" value="Unassembled WGS sequence"/>
</dbReference>
<keyword evidence="2" id="KW-0472">Membrane</keyword>
<gene>
    <name evidence="3" type="ORF">GRI40_10465</name>
</gene>
<keyword evidence="4" id="KW-1185">Reference proteome</keyword>
<name>A0A6I4TDH1_9SPHN</name>
<reference evidence="3 4" key="1">
    <citation type="submission" date="2019-12" db="EMBL/GenBank/DDBJ databases">
        <title>Genomic-based taxomic classification of the family Erythrobacteraceae.</title>
        <authorList>
            <person name="Xu L."/>
        </authorList>
    </citation>
    <scope>NUCLEOTIDE SEQUENCE [LARGE SCALE GENOMIC DNA]</scope>
    <source>
        <strain evidence="3 4">100921-2</strain>
    </source>
</reference>
<keyword evidence="2" id="KW-0812">Transmembrane</keyword>
<accession>A0A6I4TDH1</accession>
<dbReference type="EMBL" id="WTZA01000001">
    <property type="protein sequence ID" value="MXO75639.1"/>
    <property type="molecule type" value="Genomic_DNA"/>
</dbReference>
<evidence type="ECO:0000256" key="2">
    <source>
        <dbReference type="SAM" id="Phobius"/>
    </source>
</evidence>
<feature type="region of interest" description="Disordered" evidence="1">
    <location>
        <begin position="36"/>
        <end position="126"/>
    </location>
</feature>
<sequence>MRAKRILNLWFALAFVAITLLIAAVLVGTADNRGLLSETAAGPDRPEAASKDAPPSSSEGTIRDTASPEVFPVSDEELIDPATGIEPTPIDPEPAGIEPAPMLPEDGMATGFSNGDPQDAGADPRG</sequence>
<evidence type="ECO:0000313" key="4">
    <source>
        <dbReference type="Proteomes" id="UP000439522"/>
    </source>
</evidence>
<organism evidence="3 4">
    <name type="scientific">Tsuneonella aeria</name>
    <dbReference type="NCBI Taxonomy" id="1837929"/>
    <lineage>
        <taxon>Bacteria</taxon>
        <taxon>Pseudomonadati</taxon>
        <taxon>Pseudomonadota</taxon>
        <taxon>Alphaproteobacteria</taxon>
        <taxon>Sphingomonadales</taxon>
        <taxon>Erythrobacteraceae</taxon>
        <taxon>Tsuneonella</taxon>
    </lineage>
</organism>
<protein>
    <submittedName>
        <fullName evidence="3">Uncharacterized protein</fullName>
    </submittedName>
</protein>
<evidence type="ECO:0000256" key="1">
    <source>
        <dbReference type="SAM" id="MobiDB-lite"/>
    </source>
</evidence>
<feature type="transmembrane region" description="Helical" evidence="2">
    <location>
        <begin position="7"/>
        <end position="27"/>
    </location>
</feature>
<evidence type="ECO:0000313" key="3">
    <source>
        <dbReference type="EMBL" id="MXO75639.1"/>
    </source>
</evidence>
<dbReference type="RefSeq" id="WP_237489039.1">
    <property type="nucleotide sequence ID" value="NZ_WTZA01000001.1"/>
</dbReference>
<keyword evidence="2" id="KW-1133">Transmembrane helix</keyword>
<comment type="caution">
    <text evidence="3">The sequence shown here is derived from an EMBL/GenBank/DDBJ whole genome shotgun (WGS) entry which is preliminary data.</text>
</comment>
<proteinExistence type="predicted"/>